<feature type="compositionally biased region" description="Polar residues" evidence="3">
    <location>
        <begin position="84"/>
        <end position="104"/>
    </location>
</feature>
<dbReference type="Pfam" id="PF15898">
    <property type="entry name" value="PRKG1_interact"/>
    <property type="match status" value="1"/>
</dbReference>
<feature type="domain" description="cGMP-dependent protein kinase interacting" evidence="4">
    <location>
        <begin position="146"/>
        <end position="238"/>
    </location>
</feature>
<keyword evidence="6" id="KW-1185">Reference proteome</keyword>
<dbReference type="PANTHER" id="PTHR24179:SF21">
    <property type="entry name" value="MYOSIN BINDING SUBUNIT, ISOFORM O"/>
    <property type="match status" value="1"/>
</dbReference>
<dbReference type="GO" id="GO:0004857">
    <property type="term" value="F:enzyme inhibitor activity"/>
    <property type="evidence" value="ECO:0007669"/>
    <property type="project" value="TreeGrafter"/>
</dbReference>
<gene>
    <name evidence="5" type="ORF">BV898_13100</name>
</gene>
<sequence length="341" mass="37585">MLTFCLASSFGSSSSKPYSSASYMVPASALSNILFRSSNGPTPTPTQAAYLSHSNSASSFSSPSSSSSSSYLPRNSTRSRSIHGVSNTPTSTERSYTRSRYNDASSDRTTPLSTSTTSTTPSYRTSRASSISSLSEKGETENTEQDWKKLYEQEKAENEKLKKKLQSAEKDLEDAKSIPSSGRTPADRSSEVEKRERRALERKLAEMEEELKELETLRADNQRLKEENGALIRVITRVERASSVSKTLPGYVLRRYCRSYNGTQFTSKVCDEAYVPAEEPLWSDGLIRPENAKGLFSPPFTATAPRTGTVPAGPDTVHYHTEYHYHAAKSRSGDASEAKDD</sequence>
<feature type="compositionally biased region" description="Low complexity" evidence="3">
    <location>
        <begin position="107"/>
        <end position="135"/>
    </location>
</feature>
<feature type="compositionally biased region" description="Basic and acidic residues" evidence="3">
    <location>
        <begin position="160"/>
        <end position="176"/>
    </location>
</feature>
<keyword evidence="1" id="KW-0217">Developmental protein</keyword>
<dbReference type="PANTHER" id="PTHR24179">
    <property type="entry name" value="PROTEIN PHOSPHATASE 1 REGULATORY SUBUNIT 12"/>
    <property type="match status" value="1"/>
</dbReference>
<dbReference type="InterPro" id="IPR051226">
    <property type="entry name" value="PP1_Regulatory_Subunit"/>
</dbReference>
<feature type="compositionally biased region" description="Basic and acidic residues" evidence="3">
    <location>
        <begin position="185"/>
        <end position="198"/>
    </location>
</feature>
<dbReference type="EMBL" id="MTYJ01000140">
    <property type="protein sequence ID" value="OQV12610.1"/>
    <property type="molecule type" value="Genomic_DNA"/>
</dbReference>
<reference evidence="6" key="1">
    <citation type="submission" date="2017-01" db="EMBL/GenBank/DDBJ databases">
        <title>Comparative genomics of anhydrobiosis in the tardigrade Hypsibius dujardini.</title>
        <authorList>
            <person name="Yoshida Y."/>
            <person name="Koutsovoulos G."/>
            <person name="Laetsch D."/>
            <person name="Stevens L."/>
            <person name="Kumar S."/>
            <person name="Horikawa D."/>
            <person name="Ishino K."/>
            <person name="Komine S."/>
            <person name="Tomita M."/>
            <person name="Blaxter M."/>
            <person name="Arakawa K."/>
        </authorList>
    </citation>
    <scope>NUCLEOTIDE SEQUENCE [LARGE SCALE GENOMIC DNA]</scope>
    <source>
        <strain evidence="6">Z151</strain>
    </source>
</reference>
<evidence type="ECO:0000313" key="6">
    <source>
        <dbReference type="Proteomes" id="UP000192578"/>
    </source>
</evidence>
<dbReference type="GO" id="GO:0005737">
    <property type="term" value="C:cytoplasm"/>
    <property type="evidence" value="ECO:0007669"/>
    <property type="project" value="TreeGrafter"/>
</dbReference>
<dbReference type="GO" id="GO:0019901">
    <property type="term" value="F:protein kinase binding"/>
    <property type="evidence" value="ECO:0007669"/>
    <property type="project" value="InterPro"/>
</dbReference>
<comment type="caution">
    <text evidence="5">The sequence shown here is derived from an EMBL/GenBank/DDBJ whole genome shotgun (WGS) entry which is preliminary data.</text>
</comment>
<evidence type="ECO:0000313" key="5">
    <source>
        <dbReference type="EMBL" id="OQV12610.1"/>
    </source>
</evidence>
<dbReference type="Proteomes" id="UP000192578">
    <property type="component" value="Unassembled WGS sequence"/>
</dbReference>
<dbReference type="OrthoDB" id="19014at2759"/>
<feature type="compositionally biased region" description="Polar residues" evidence="3">
    <location>
        <begin position="34"/>
        <end position="47"/>
    </location>
</feature>
<evidence type="ECO:0000256" key="2">
    <source>
        <dbReference type="ARBA" id="ARBA00022737"/>
    </source>
</evidence>
<keyword evidence="2" id="KW-0677">Repeat</keyword>
<evidence type="ECO:0000256" key="3">
    <source>
        <dbReference type="SAM" id="MobiDB-lite"/>
    </source>
</evidence>
<dbReference type="AlphaFoldDB" id="A0A1W0WBQ8"/>
<feature type="region of interest" description="Disordered" evidence="3">
    <location>
        <begin position="160"/>
        <end position="198"/>
    </location>
</feature>
<name>A0A1W0WBQ8_HYPEX</name>
<evidence type="ECO:0000259" key="4">
    <source>
        <dbReference type="Pfam" id="PF15898"/>
    </source>
</evidence>
<dbReference type="Gene3D" id="6.10.250.1820">
    <property type="match status" value="1"/>
</dbReference>
<dbReference type="GO" id="GO:0019208">
    <property type="term" value="F:phosphatase regulator activity"/>
    <property type="evidence" value="ECO:0007669"/>
    <property type="project" value="TreeGrafter"/>
</dbReference>
<evidence type="ECO:0000256" key="1">
    <source>
        <dbReference type="ARBA" id="ARBA00022473"/>
    </source>
</evidence>
<organism evidence="5 6">
    <name type="scientific">Hypsibius exemplaris</name>
    <name type="common">Freshwater tardigrade</name>
    <dbReference type="NCBI Taxonomy" id="2072580"/>
    <lineage>
        <taxon>Eukaryota</taxon>
        <taxon>Metazoa</taxon>
        <taxon>Ecdysozoa</taxon>
        <taxon>Tardigrada</taxon>
        <taxon>Eutardigrada</taxon>
        <taxon>Parachela</taxon>
        <taxon>Hypsibioidea</taxon>
        <taxon>Hypsibiidae</taxon>
        <taxon>Hypsibius</taxon>
    </lineage>
</organism>
<feature type="region of interest" description="Disordered" evidence="3">
    <location>
        <begin position="34"/>
        <end position="145"/>
    </location>
</feature>
<accession>A0A1W0WBQ8</accession>
<feature type="compositionally biased region" description="Basic and acidic residues" evidence="3">
    <location>
        <begin position="136"/>
        <end position="145"/>
    </location>
</feature>
<feature type="compositionally biased region" description="Low complexity" evidence="3">
    <location>
        <begin position="49"/>
        <end position="79"/>
    </location>
</feature>
<proteinExistence type="predicted"/>
<dbReference type="InterPro" id="IPR031775">
    <property type="entry name" value="PRKG1_interact"/>
</dbReference>
<protein>
    <recommendedName>
        <fullName evidence="4">cGMP-dependent protein kinase interacting domain-containing protein</fullName>
    </recommendedName>
</protein>